<name>A0A8S0RYR1_OLEEU</name>
<accession>A0A8S0RYR1</accession>
<comment type="caution">
    <text evidence="7">The sequence shown here is derived from an EMBL/GenBank/DDBJ whole genome shotgun (WGS) entry which is preliminary data.</text>
</comment>
<dbReference type="CDD" id="cd18914">
    <property type="entry name" value="bHLH_AtORG2_like"/>
    <property type="match status" value="1"/>
</dbReference>
<evidence type="ECO:0000313" key="8">
    <source>
        <dbReference type="Proteomes" id="UP000594638"/>
    </source>
</evidence>
<dbReference type="GO" id="GO:0090575">
    <property type="term" value="C:RNA polymerase II transcription regulator complex"/>
    <property type="evidence" value="ECO:0007669"/>
    <property type="project" value="TreeGrafter"/>
</dbReference>
<dbReference type="AlphaFoldDB" id="A0A8S0RYR1"/>
<evidence type="ECO:0000256" key="4">
    <source>
        <dbReference type="ARBA" id="ARBA00023242"/>
    </source>
</evidence>
<evidence type="ECO:0000313" key="7">
    <source>
        <dbReference type="EMBL" id="CAA2984493.1"/>
    </source>
</evidence>
<organism evidence="7 8">
    <name type="scientific">Olea europaea subsp. europaea</name>
    <dbReference type="NCBI Taxonomy" id="158383"/>
    <lineage>
        <taxon>Eukaryota</taxon>
        <taxon>Viridiplantae</taxon>
        <taxon>Streptophyta</taxon>
        <taxon>Embryophyta</taxon>
        <taxon>Tracheophyta</taxon>
        <taxon>Spermatophyta</taxon>
        <taxon>Magnoliopsida</taxon>
        <taxon>eudicotyledons</taxon>
        <taxon>Gunneridae</taxon>
        <taxon>Pentapetalae</taxon>
        <taxon>asterids</taxon>
        <taxon>lamiids</taxon>
        <taxon>Lamiales</taxon>
        <taxon>Oleaceae</taxon>
        <taxon>Oleeae</taxon>
        <taxon>Olea</taxon>
    </lineage>
</organism>
<dbReference type="InterPro" id="IPR015660">
    <property type="entry name" value="MASH1/Ascl1a-like"/>
</dbReference>
<dbReference type="PROSITE" id="PS50888">
    <property type="entry name" value="BHLH"/>
    <property type="match status" value="1"/>
</dbReference>
<keyword evidence="2" id="KW-0805">Transcription regulation</keyword>
<keyword evidence="8" id="KW-1185">Reference proteome</keyword>
<evidence type="ECO:0000256" key="1">
    <source>
        <dbReference type="ARBA" id="ARBA00004123"/>
    </source>
</evidence>
<dbReference type="PANTHER" id="PTHR13935">
    <property type="entry name" value="ACHAETE-SCUTE TRANSCRIPTION FACTOR-RELATED"/>
    <property type="match status" value="1"/>
</dbReference>
<dbReference type="SMART" id="SM00353">
    <property type="entry name" value="HLH"/>
    <property type="match status" value="1"/>
</dbReference>
<proteinExistence type="predicted"/>
<dbReference type="GO" id="GO:0000977">
    <property type="term" value="F:RNA polymerase II transcription regulatory region sequence-specific DNA binding"/>
    <property type="evidence" value="ECO:0007669"/>
    <property type="project" value="TreeGrafter"/>
</dbReference>
<dbReference type="GO" id="GO:0046983">
    <property type="term" value="F:protein dimerization activity"/>
    <property type="evidence" value="ECO:0007669"/>
    <property type="project" value="InterPro"/>
</dbReference>
<dbReference type="InterPro" id="IPR036638">
    <property type="entry name" value="HLH_DNA-bd_sf"/>
</dbReference>
<dbReference type="OrthoDB" id="907966at2759"/>
<dbReference type="Proteomes" id="UP000594638">
    <property type="component" value="Unassembled WGS sequence"/>
</dbReference>
<dbReference type="PANTHER" id="PTHR13935:SF155">
    <property type="entry name" value="TRANSCRIPTION FACTOR BHLH120-LIKE"/>
    <property type="match status" value="1"/>
</dbReference>
<comment type="subcellular location">
    <subcellularLocation>
        <location evidence="1">Nucleus</location>
    </subcellularLocation>
</comment>
<protein>
    <submittedName>
        <fullName evidence="7">Transcription factor bHLH118-like</fullName>
    </submittedName>
</protein>
<feature type="domain" description="BHLH" evidence="6">
    <location>
        <begin position="74"/>
        <end position="126"/>
    </location>
</feature>
<dbReference type="Gramene" id="OE9A002836T1">
    <property type="protein sequence ID" value="OE9A002836C1"/>
    <property type="gene ID" value="OE9A002836"/>
</dbReference>
<dbReference type="Gene3D" id="4.10.280.10">
    <property type="entry name" value="Helix-loop-helix DNA-binding domain"/>
    <property type="match status" value="1"/>
</dbReference>
<reference evidence="7 8" key="1">
    <citation type="submission" date="2019-12" db="EMBL/GenBank/DDBJ databases">
        <authorList>
            <person name="Alioto T."/>
            <person name="Alioto T."/>
            <person name="Gomez Garrido J."/>
        </authorList>
    </citation>
    <scope>NUCLEOTIDE SEQUENCE [LARGE SCALE GENOMIC DNA]</scope>
</reference>
<evidence type="ECO:0000256" key="3">
    <source>
        <dbReference type="ARBA" id="ARBA00023163"/>
    </source>
</evidence>
<dbReference type="EMBL" id="CACTIH010003767">
    <property type="protein sequence ID" value="CAA2984493.1"/>
    <property type="molecule type" value="Genomic_DNA"/>
</dbReference>
<evidence type="ECO:0000259" key="6">
    <source>
        <dbReference type="PROSITE" id="PS50888"/>
    </source>
</evidence>
<dbReference type="GO" id="GO:0000981">
    <property type="term" value="F:DNA-binding transcription factor activity, RNA polymerase II-specific"/>
    <property type="evidence" value="ECO:0007669"/>
    <property type="project" value="TreeGrafter"/>
</dbReference>
<keyword evidence="4" id="KW-0539">Nucleus</keyword>
<sequence length="243" mass="27534">MDKFFSMFSLQEDDDFLLENPTFSITCPEFIIPQDLGIGPSSLSSLQGQETTLNNNNKGKRKCISNECPKDVLIRKIVHRDVERQRRQAMTNLYDSLRSVIPPELLKGKRSASDHIHEATNYINYLQNNIQELEIKRDTLKKLLKEQNFKTGSCSKTLPIIVTVKSCRVGIEVSITGDFTIPLSSVLQILVEEGLNVISSICTKVEGRSHYAIQSEVMDVPGVSLDMLQRKLGYTINHWINYA</sequence>
<dbReference type="Pfam" id="PF00010">
    <property type="entry name" value="HLH"/>
    <property type="match status" value="1"/>
</dbReference>
<evidence type="ECO:0000256" key="2">
    <source>
        <dbReference type="ARBA" id="ARBA00023015"/>
    </source>
</evidence>
<dbReference type="InterPro" id="IPR011598">
    <property type="entry name" value="bHLH_dom"/>
</dbReference>
<feature type="coiled-coil region" evidence="5">
    <location>
        <begin position="116"/>
        <end position="150"/>
    </location>
</feature>
<keyword evidence="5" id="KW-0175">Coiled coil</keyword>
<evidence type="ECO:0000256" key="5">
    <source>
        <dbReference type="SAM" id="Coils"/>
    </source>
</evidence>
<dbReference type="SUPFAM" id="SSF47459">
    <property type="entry name" value="HLH, helix-loop-helix DNA-binding domain"/>
    <property type="match status" value="1"/>
</dbReference>
<keyword evidence="3" id="KW-0804">Transcription</keyword>
<gene>
    <name evidence="7" type="ORF">OLEA9_A002836</name>
</gene>